<keyword evidence="4" id="KW-1185">Reference proteome</keyword>
<evidence type="ECO:0000313" key="3">
    <source>
        <dbReference type="Proteomes" id="UP000663854"/>
    </source>
</evidence>
<organism evidence="1 3">
    <name type="scientific">Rotaria sordida</name>
    <dbReference type="NCBI Taxonomy" id="392033"/>
    <lineage>
        <taxon>Eukaryota</taxon>
        <taxon>Metazoa</taxon>
        <taxon>Spiralia</taxon>
        <taxon>Gnathifera</taxon>
        <taxon>Rotifera</taxon>
        <taxon>Eurotatoria</taxon>
        <taxon>Bdelloidea</taxon>
        <taxon>Philodinida</taxon>
        <taxon>Philodinidae</taxon>
        <taxon>Rotaria</taxon>
    </lineage>
</organism>
<protein>
    <submittedName>
        <fullName evidence="1">Uncharacterized protein</fullName>
    </submittedName>
</protein>
<evidence type="ECO:0000313" key="4">
    <source>
        <dbReference type="Proteomes" id="UP000663870"/>
    </source>
</evidence>
<dbReference type="Proteomes" id="UP000663854">
    <property type="component" value="Unassembled WGS sequence"/>
</dbReference>
<dbReference type="AlphaFoldDB" id="A0A815GT67"/>
<feature type="non-terminal residue" evidence="1">
    <location>
        <position position="1"/>
    </location>
</feature>
<sequence length="62" mass="7569">MPNLRVFDIIHEDFRSKTDLPYHDLIDKFKSPFWIEKNGFFTHQHSWRKSFDGGVFYSTEPY</sequence>
<evidence type="ECO:0000313" key="2">
    <source>
        <dbReference type="EMBL" id="CAF1597568.1"/>
    </source>
</evidence>
<name>A0A815GT67_9BILA</name>
<evidence type="ECO:0000313" key="1">
    <source>
        <dbReference type="EMBL" id="CAF1342450.1"/>
    </source>
</evidence>
<dbReference type="EMBL" id="CAJNOH010003607">
    <property type="protein sequence ID" value="CAF1342450.1"/>
    <property type="molecule type" value="Genomic_DNA"/>
</dbReference>
<proteinExistence type="predicted"/>
<reference evidence="1" key="1">
    <citation type="submission" date="2021-02" db="EMBL/GenBank/DDBJ databases">
        <authorList>
            <person name="Nowell W R."/>
        </authorList>
    </citation>
    <scope>NUCLEOTIDE SEQUENCE</scope>
</reference>
<dbReference type="Proteomes" id="UP000663870">
    <property type="component" value="Unassembled WGS sequence"/>
</dbReference>
<feature type="non-terminal residue" evidence="1">
    <location>
        <position position="62"/>
    </location>
</feature>
<accession>A0A815GT67</accession>
<comment type="caution">
    <text evidence="1">The sequence shown here is derived from an EMBL/GenBank/DDBJ whole genome shotgun (WGS) entry which is preliminary data.</text>
</comment>
<dbReference type="EMBL" id="CAJNOL010004959">
    <property type="protein sequence ID" value="CAF1597568.1"/>
    <property type="molecule type" value="Genomic_DNA"/>
</dbReference>
<gene>
    <name evidence="2" type="ORF">JXQ802_LOCUS47916</name>
    <name evidence="1" type="ORF">PYM288_LOCUS31965</name>
</gene>